<accession>A0A976M7Y8</accession>
<gene>
    <name evidence="1" type="ORF">MACJ_001251</name>
</gene>
<reference evidence="1" key="1">
    <citation type="submission" date="2022-07" db="EMBL/GenBank/DDBJ databases">
        <title>Evaluation of T. orientalis genome assembly methods using nanopore sequencing and analysis of variation between genomes.</title>
        <authorList>
            <person name="Yam J."/>
            <person name="Micallef M.L."/>
            <person name="Liu M."/>
            <person name="Djordjevic S.P."/>
            <person name="Bogema D.R."/>
            <person name="Jenkins C."/>
        </authorList>
    </citation>
    <scope>NUCLEOTIDE SEQUENCE</scope>
    <source>
        <strain evidence="1">Fish Creek</strain>
    </source>
</reference>
<dbReference type="OrthoDB" id="10498586at2759"/>
<keyword evidence="1" id="KW-0378">Hydrolase</keyword>
<evidence type="ECO:0000313" key="2">
    <source>
        <dbReference type="Proteomes" id="UP000244803"/>
    </source>
</evidence>
<dbReference type="Proteomes" id="UP000244803">
    <property type="component" value="Chromosome 2"/>
</dbReference>
<dbReference type="EMBL" id="CP056068">
    <property type="protein sequence ID" value="UKJ90319.2"/>
    <property type="molecule type" value="Genomic_DNA"/>
</dbReference>
<organism evidence="1 2">
    <name type="scientific">Theileria orientalis</name>
    <dbReference type="NCBI Taxonomy" id="68886"/>
    <lineage>
        <taxon>Eukaryota</taxon>
        <taxon>Sar</taxon>
        <taxon>Alveolata</taxon>
        <taxon>Apicomplexa</taxon>
        <taxon>Aconoidasida</taxon>
        <taxon>Piroplasmida</taxon>
        <taxon>Theileriidae</taxon>
        <taxon>Theileria</taxon>
    </lineage>
</organism>
<protein>
    <submittedName>
        <fullName evidence="1">Phosphoinositide 5-phosphatase</fullName>
        <ecNumber evidence="1">3.1.3.36</ecNumber>
    </submittedName>
</protein>
<dbReference type="AlphaFoldDB" id="A0A976M7Y8"/>
<name>A0A976M7Y8_THEOR</name>
<sequence length="294" mass="34328">MANFKTGKVFKTSDSRANLDDGWSPLEPCTELDIDYKFTTIAYQYIKVKNIEYFIPNGSFLFNNVLKKGSCCTTEFTIWKAKNKWQYVKKVFIVPIGRKEKFLVLLLVTNELVLFLNSGDSLWRQQPKDEYAIHRLLHLGVDFNFPKLIDKKIEQEQCRPPNHSGFHPKIPQQEFTVPKFGIEPEKLIALDISKMHRLKGYDIFYGDNKVIFTAREPYLFSSVSKGNDILWKPKFVDDYPDKVIYKVVDGNHKIKVYFPDENRLNSTKNKPRMDFNPSEVEVLVVKTNKPDNEV</sequence>
<dbReference type="GO" id="GO:0004439">
    <property type="term" value="F:phosphatidylinositol-4,5-bisphosphate 5-phosphatase activity"/>
    <property type="evidence" value="ECO:0007669"/>
    <property type="project" value="UniProtKB-EC"/>
</dbReference>
<proteinExistence type="predicted"/>
<evidence type="ECO:0000313" key="1">
    <source>
        <dbReference type="EMBL" id="UKJ90319.2"/>
    </source>
</evidence>
<dbReference type="EC" id="3.1.3.36" evidence="1"/>